<accession>A0A6J5YPT9</accession>
<name>A0A6J5YPT9_9ZZZZ</name>
<dbReference type="GO" id="GO:0006355">
    <property type="term" value="P:regulation of DNA-templated transcription"/>
    <property type="evidence" value="ECO:0007669"/>
    <property type="project" value="InterPro"/>
</dbReference>
<gene>
    <name evidence="1" type="ORF">UFOPK3574_00065</name>
</gene>
<proteinExistence type="predicted"/>
<dbReference type="EMBL" id="CAESAF010000002">
    <property type="protein sequence ID" value="CAB4329803.1"/>
    <property type="molecule type" value="Genomic_DNA"/>
</dbReference>
<sequence>MGILLVGNLGKKEDDGGDGEVIMATDVTITARELNPFEQLVLGLLCEGKTNSAIARETSHTEKVIENTISRSAKAFNIKSDPDTNIRVLLALAYRTHYGDAAFDRLNVPCSHLQIGADGQSLCNRDIH</sequence>
<dbReference type="SUPFAM" id="SSF46894">
    <property type="entry name" value="C-terminal effector domain of the bipartite response regulators"/>
    <property type="match status" value="1"/>
</dbReference>
<dbReference type="InterPro" id="IPR016032">
    <property type="entry name" value="Sig_transdc_resp-reg_C-effctor"/>
</dbReference>
<dbReference type="InterPro" id="IPR036388">
    <property type="entry name" value="WH-like_DNA-bd_sf"/>
</dbReference>
<reference evidence="1" key="1">
    <citation type="submission" date="2020-05" db="EMBL/GenBank/DDBJ databases">
        <authorList>
            <person name="Chiriac C."/>
            <person name="Salcher M."/>
            <person name="Ghai R."/>
            <person name="Kavagutti S V."/>
        </authorList>
    </citation>
    <scope>NUCLEOTIDE SEQUENCE</scope>
</reference>
<dbReference type="Gene3D" id="1.10.10.10">
    <property type="entry name" value="Winged helix-like DNA-binding domain superfamily/Winged helix DNA-binding domain"/>
    <property type="match status" value="1"/>
</dbReference>
<evidence type="ECO:0000313" key="1">
    <source>
        <dbReference type="EMBL" id="CAB4329803.1"/>
    </source>
</evidence>
<dbReference type="AlphaFoldDB" id="A0A6J5YPT9"/>
<protein>
    <submittedName>
        <fullName evidence="1">Unannotated protein</fullName>
    </submittedName>
</protein>
<organism evidence="1">
    <name type="scientific">freshwater metagenome</name>
    <dbReference type="NCBI Taxonomy" id="449393"/>
    <lineage>
        <taxon>unclassified sequences</taxon>
        <taxon>metagenomes</taxon>
        <taxon>ecological metagenomes</taxon>
    </lineage>
</organism>
<dbReference type="GO" id="GO:0003677">
    <property type="term" value="F:DNA binding"/>
    <property type="evidence" value="ECO:0007669"/>
    <property type="project" value="InterPro"/>
</dbReference>